<evidence type="ECO:0000313" key="6">
    <source>
        <dbReference type="Proteomes" id="UP000464954"/>
    </source>
</evidence>
<dbReference type="Pfam" id="PF00701">
    <property type="entry name" value="DHDPS"/>
    <property type="match status" value="1"/>
</dbReference>
<dbReference type="PIRSF" id="PIRSF001365">
    <property type="entry name" value="DHDPS"/>
    <property type="match status" value="1"/>
</dbReference>
<dbReference type="RefSeq" id="WP_160628593.1">
    <property type="nucleotide sequence ID" value="NZ_CP047593.1"/>
</dbReference>
<dbReference type="Proteomes" id="UP000464954">
    <property type="component" value="Chromosome"/>
</dbReference>
<evidence type="ECO:0000256" key="1">
    <source>
        <dbReference type="ARBA" id="ARBA00007592"/>
    </source>
</evidence>
<dbReference type="SMART" id="SM01130">
    <property type="entry name" value="DHDPS"/>
    <property type="match status" value="1"/>
</dbReference>
<dbReference type="CDD" id="cd00408">
    <property type="entry name" value="DHDPS-like"/>
    <property type="match status" value="1"/>
</dbReference>
<dbReference type="InterPro" id="IPR002220">
    <property type="entry name" value="DapA-like"/>
</dbReference>
<proteinExistence type="inferred from homology"/>
<sequence length="315" mass="34876">MKNKAISNGIWPVMLTPFKERDQIDWKGLEELTEWYIAQGVHGLFSACLSSEALDMNDANKLALVRRVVEIADGRVPVVGGVMGVETREKRMEMARQVVADGAAAAVLTFCDVASEETSDEAWVEEMDRHLEISGGIPMGVYECPWPYHRMMTPLLTEYVAQQPQFLFLKETSGNLSEIERKCRAGALSGLKIFSADAITIADAYKLGVSGFSGLQTNLWAALHVKAFECRKSKPELTDRLQEFFREYNWALSKSYPASAKQYLKTACGLDIGNLSFLNGAAVDESDQEWIDELAKAIRGFTTEVAETAADLVAV</sequence>
<dbReference type="Gene3D" id="3.20.20.70">
    <property type="entry name" value="Aldolase class I"/>
    <property type="match status" value="1"/>
</dbReference>
<accession>A0A6P1M6D9</accession>
<keyword evidence="2 3" id="KW-0456">Lyase</keyword>
<evidence type="ECO:0008006" key="7">
    <source>
        <dbReference type="Google" id="ProtNLM"/>
    </source>
</evidence>
<reference evidence="5 6" key="1">
    <citation type="submission" date="2020-01" db="EMBL/GenBank/DDBJ databases">
        <title>Ponticoccus aerotolerans gen. nov., sp. nov., an anaerobic bacterium and proposal of Ponticoccusceae fam. nov., Ponticoccusles ord. nov. and Ponticoccuse classis nov. in the phylum Kiritimatiellaeota.</title>
        <authorList>
            <person name="Zhou L.Y."/>
            <person name="Du Z.J."/>
        </authorList>
    </citation>
    <scope>NUCLEOTIDE SEQUENCE [LARGE SCALE GENOMIC DNA]</scope>
    <source>
        <strain evidence="5 6">S-5007</strain>
    </source>
</reference>
<feature type="active site" description="Schiff-base intermediate with substrate" evidence="4">
    <location>
        <position position="170"/>
    </location>
</feature>
<dbReference type="GO" id="GO:0008840">
    <property type="term" value="F:4-hydroxy-tetrahydrodipicolinate synthase activity"/>
    <property type="evidence" value="ECO:0007669"/>
    <property type="project" value="TreeGrafter"/>
</dbReference>
<dbReference type="AlphaFoldDB" id="A0A6P1M6D9"/>
<protein>
    <recommendedName>
        <fullName evidence="7">Dihydrodipicolinate synthase family protein</fullName>
    </recommendedName>
</protein>
<evidence type="ECO:0000256" key="4">
    <source>
        <dbReference type="PIRSR" id="PIRSR001365-1"/>
    </source>
</evidence>
<name>A0A6P1M6D9_9BACT</name>
<dbReference type="EMBL" id="CP047593">
    <property type="protein sequence ID" value="QHI69411.1"/>
    <property type="molecule type" value="Genomic_DNA"/>
</dbReference>
<evidence type="ECO:0000256" key="2">
    <source>
        <dbReference type="ARBA" id="ARBA00023239"/>
    </source>
</evidence>
<dbReference type="InterPro" id="IPR013785">
    <property type="entry name" value="Aldolase_TIM"/>
</dbReference>
<feature type="active site" description="Proton donor/acceptor" evidence="4">
    <location>
        <position position="142"/>
    </location>
</feature>
<organism evidence="5 6">
    <name type="scientific">Tichowtungia aerotolerans</name>
    <dbReference type="NCBI Taxonomy" id="2697043"/>
    <lineage>
        <taxon>Bacteria</taxon>
        <taxon>Pseudomonadati</taxon>
        <taxon>Kiritimatiellota</taxon>
        <taxon>Tichowtungiia</taxon>
        <taxon>Tichowtungiales</taxon>
        <taxon>Tichowtungiaceae</taxon>
        <taxon>Tichowtungia</taxon>
    </lineage>
</organism>
<evidence type="ECO:0000256" key="3">
    <source>
        <dbReference type="PIRNR" id="PIRNR001365"/>
    </source>
</evidence>
<gene>
    <name evidence="5" type="ORF">GT409_08075</name>
</gene>
<comment type="similarity">
    <text evidence="1 3">Belongs to the DapA family.</text>
</comment>
<dbReference type="SUPFAM" id="SSF51569">
    <property type="entry name" value="Aldolase"/>
    <property type="match status" value="1"/>
</dbReference>
<dbReference type="KEGG" id="taer:GT409_08075"/>
<evidence type="ECO:0000313" key="5">
    <source>
        <dbReference type="EMBL" id="QHI69411.1"/>
    </source>
</evidence>
<dbReference type="PANTHER" id="PTHR12128">
    <property type="entry name" value="DIHYDRODIPICOLINATE SYNTHASE"/>
    <property type="match status" value="1"/>
</dbReference>
<dbReference type="PANTHER" id="PTHR12128:SF66">
    <property type="entry name" value="4-HYDROXY-2-OXOGLUTARATE ALDOLASE, MITOCHONDRIAL"/>
    <property type="match status" value="1"/>
</dbReference>
<keyword evidence="6" id="KW-1185">Reference proteome</keyword>